<keyword evidence="5" id="KW-1185">Reference proteome</keyword>
<name>A0A559K4S9_9BACL</name>
<keyword evidence="1" id="KW-0175">Coiled coil</keyword>
<accession>A0A559K4S9</accession>
<reference evidence="4 5" key="1">
    <citation type="submission" date="2019-07" db="EMBL/GenBank/DDBJ databases">
        <authorList>
            <person name="Kim J."/>
        </authorList>
    </citation>
    <scope>NUCLEOTIDE SEQUENCE [LARGE SCALE GENOMIC DNA]</scope>
    <source>
        <strain evidence="4 5">JC52</strain>
    </source>
</reference>
<protein>
    <submittedName>
        <fullName evidence="4">IS110 family transposase</fullName>
    </submittedName>
</protein>
<dbReference type="EMBL" id="VNJI01000042">
    <property type="protein sequence ID" value="TVY07145.1"/>
    <property type="molecule type" value="Genomic_DNA"/>
</dbReference>
<proteinExistence type="predicted"/>
<evidence type="ECO:0000313" key="4">
    <source>
        <dbReference type="EMBL" id="TVY07145.1"/>
    </source>
</evidence>
<dbReference type="PANTHER" id="PTHR33055">
    <property type="entry name" value="TRANSPOSASE FOR INSERTION SEQUENCE ELEMENT IS1111A"/>
    <property type="match status" value="1"/>
</dbReference>
<dbReference type="Pfam" id="PF02371">
    <property type="entry name" value="Transposase_20"/>
    <property type="match status" value="1"/>
</dbReference>
<feature type="domain" description="Transposase IS110-like N-terminal" evidence="2">
    <location>
        <begin position="23"/>
        <end position="184"/>
    </location>
</feature>
<feature type="domain" description="Transposase IS116/IS110/IS902 C-terminal" evidence="3">
    <location>
        <begin position="295"/>
        <end position="379"/>
    </location>
</feature>
<evidence type="ECO:0000313" key="5">
    <source>
        <dbReference type="Proteomes" id="UP000317036"/>
    </source>
</evidence>
<organism evidence="4 5">
    <name type="scientific">Paenibacillus cremeus</name>
    <dbReference type="NCBI Taxonomy" id="2163881"/>
    <lineage>
        <taxon>Bacteria</taxon>
        <taxon>Bacillati</taxon>
        <taxon>Bacillota</taxon>
        <taxon>Bacilli</taxon>
        <taxon>Bacillales</taxon>
        <taxon>Paenibacillaceae</taxon>
        <taxon>Paenibacillus</taxon>
    </lineage>
</organism>
<dbReference type="GO" id="GO:0006313">
    <property type="term" value="P:DNA transposition"/>
    <property type="evidence" value="ECO:0007669"/>
    <property type="project" value="InterPro"/>
</dbReference>
<dbReference type="InterPro" id="IPR047650">
    <property type="entry name" value="Transpos_IS110"/>
</dbReference>
<evidence type="ECO:0000259" key="2">
    <source>
        <dbReference type="Pfam" id="PF01548"/>
    </source>
</evidence>
<dbReference type="InterPro" id="IPR002525">
    <property type="entry name" value="Transp_IS110-like_N"/>
</dbReference>
<comment type="caution">
    <text evidence="4">The sequence shown here is derived from an EMBL/GenBank/DDBJ whole genome shotgun (WGS) entry which is preliminary data.</text>
</comment>
<sequence length="428" mass="48888">MKFKQSDGQNQRIERITTSHLVVGIDMAKEVHVAQATNFRGIVLSSRHLSFKNTIEGFEKLQRWIDGLQQKHRLKSLIIGMEPTGHYWYNLANWLDDEGINVVLVNPATTKRNKENRDNSPSKSDPKDALVIADVVSRGYYYNYTRQATNFQRIRTIMSDREFWVTNSVRLQNRIIRWLDMRFPEYTTVFKHWTCPRSIATLKEFPSPLELKDQSTADVITRWRNHMKRAGGSTGIQKAAELISHASKSVGDTTALEDAKQDLQRLIDEYERIVDILEQIEKDIATVLDEIPIASQLRSLKGLGPIYIAAILSGAGDLKQYAHGRQLLRRAGLNLAESMSGKRKGEIVISKRGDAKLRKYLYLATLTLVGTNAVFRQLHEENVQIKHMSKQQSVFKLLGKLARVLVGMVQRDESFTPEKTIHNYTQAA</sequence>
<evidence type="ECO:0000259" key="3">
    <source>
        <dbReference type="Pfam" id="PF02371"/>
    </source>
</evidence>
<dbReference type="GO" id="GO:0003677">
    <property type="term" value="F:DNA binding"/>
    <property type="evidence" value="ECO:0007669"/>
    <property type="project" value="InterPro"/>
</dbReference>
<dbReference type="Pfam" id="PF01548">
    <property type="entry name" value="DEDD_Tnp_IS110"/>
    <property type="match status" value="1"/>
</dbReference>
<dbReference type="RefSeq" id="WP_144852443.1">
    <property type="nucleotide sequence ID" value="NZ_VNJI01000042.1"/>
</dbReference>
<dbReference type="GO" id="GO:0004803">
    <property type="term" value="F:transposase activity"/>
    <property type="evidence" value="ECO:0007669"/>
    <property type="project" value="InterPro"/>
</dbReference>
<evidence type="ECO:0000256" key="1">
    <source>
        <dbReference type="SAM" id="Coils"/>
    </source>
</evidence>
<gene>
    <name evidence="4" type="ORF">FPZ49_25525</name>
</gene>
<dbReference type="NCBIfam" id="NF033542">
    <property type="entry name" value="transpos_IS110"/>
    <property type="match status" value="1"/>
</dbReference>
<dbReference type="OrthoDB" id="9790935at2"/>
<feature type="coiled-coil region" evidence="1">
    <location>
        <begin position="253"/>
        <end position="283"/>
    </location>
</feature>
<dbReference type="InterPro" id="IPR003346">
    <property type="entry name" value="Transposase_20"/>
</dbReference>
<dbReference type="Proteomes" id="UP000317036">
    <property type="component" value="Unassembled WGS sequence"/>
</dbReference>
<dbReference type="AlphaFoldDB" id="A0A559K4S9"/>
<dbReference type="PANTHER" id="PTHR33055:SF17">
    <property type="entry name" value="THIRD ORF IN TRANSPOSON ISC1491"/>
    <property type="match status" value="1"/>
</dbReference>